<protein>
    <submittedName>
        <fullName evidence="1">Uncharacterized protein</fullName>
    </submittedName>
</protein>
<proteinExistence type="predicted"/>
<sequence>MHHYYLVLYEHLLNIQQYHNMKQVKKEVKKENFYLMVYDLIKQGKSPVDICSKLNFSKQKLQYYLDTLKNKGYIGKIGYGTWEVKKEVKTFSLGTKVDKPITNLHALQINFPIIKGKIHDKDWQVKEKLKNWIPKYKQDLNLGGLTIKNNNNKSITVYAKSRNIENIEDVDNLAQKIKVYVYNFFKKDGVILDVLNCQTKNMNLATGDEAAKGLNRKGEKFELNLGKKAEKIFPKDQMDAKAWIDSSPKPFTAETNDKEWKREYLSMPFRIRDSIMVLNTMAHNLAYVAENYKSHVGMVEEAHKIFKKINKRLSQKKLNEYF</sequence>
<reference evidence="1" key="1">
    <citation type="journal article" date="2015" name="Nature">
        <title>Complex archaea that bridge the gap between prokaryotes and eukaryotes.</title>
        <authorList>
            <person name="Spang A."/>
            <person name="Saw J.H."/>
            <person name="Jorgensen S.L."/>
            <person name="Zaremba-Niedzwiedzka K."/>
            <person name="Martijn J."/>
            <person name="Lind A.E."/>
            <person name="van Eijk R."/>
            <person name="Schleper C."/>
            <person name="Guy L."/>
            <person name="Ettema T.J."/>
        </authorList>
    </citation>
    <scope>NUCLEOTIDE SEQUENCE</scope>
</reference>
<dbReference type="AlphaFoldDB" id="A0A0F9EU11"/>
<accession>A0A0F9EU11</accession>
<comment type="caution">
    <text evidence="1">The sequence shown here is derived from an EMBL/GenBank/DDBJ whole genome shotgun (WGS) entry which is preliminary data.</text>
</comment>
<evidence type="ECO:0000313" key="1">
    <source>
        <dbReference type="EMBL" id="KKL48465.1"/>
    </source>
</evidence>
<dbReference type="EMBL" id="LAZR01033312">
    <property type="protein sequence ID" value="KKL48465.1"/>
    <property type="molecule type" value="Genomic_DNA"/>
</dbReference>
<gene>
    <name evidence="1" type="ORF">LCGC14_2325220</name>
</gene>
<name>A0A0F9EU11_9ZZZZ</name>
<organism evidence="1">
    <name type="scientific">marine sediment metagenome</name>
    <dbReference type="NCBI Taxonomy" id="412755"/>
    <lineage>
        <taxon>unclassified sequences</taxon>
        <taxon>metagenomes</taxon>
        <taxon>ecological metagenomes</taxon>
    </lineage>
</organism>